<protein>
    <submittedName>
        <fullName evidence="6">Putative calcium binding transcriptional regulatory protein</fullName>
    </submittedName>
</protein>
<keyword evidence="2" id="KW-0238">DNA-binding</keyword>
<dbReference type="SUPFAM" id="SSF55781">
    <property type="entry name" value="GAF domain-like"/>
    <property type="match status" value="1"/>
</dbReference>
<evidence type="ECO:0000256" key="1">
    <source>
        <dbReference type="ARBA" id="ARBA00023015"/>
    </source>
</evidence>
<dbReference type="AlphaFoldDB" id="A3SIN6"/>
<reference evidence="6 7" key="1">
    <citation type="submission" date="2005-12" db="EMBL/GenBank/DDBJ databases">
        <authorList>
            <person name="Moran M.A."/>
            <person name="Ferriera S."/>
            <person name="Johnson J."/>
            <person name="Kravitz S."/>
            <person name="Halpern A."/>
            <person name="Remington K."/>
            <person name="Beeson K."/>
            <person name="Tran B."/>
            <person name="Rogers Y.-H."/>
            <person name="Friedman R."/>
            <person name="Venter J.C."/>
        </authorList>
    </citation>
    <scope>NUCLEOTIDE SEQUENCE [LARGE SCALE GENOMIC DNA]</scope>
    <source>
        <strain evidence="7">ATCC BAA-591 / DSM 15170 / ISM</strain>
    </source>
</reference>
<keyword evidence="3" id="KW-0804">Transcription</keyword>
<name>A3SIN6_ROSNI</name>
<evidence type="ECO:0000259" key="5">
    <source>
        <dbReference type="PROSITE" id="PS51078"/>
    </source>
</evidence>
<dbReference type="GO" id="GO:0045892">
    <property type="term" value="P:negative regulation of DNA-templated transcription"/>
    <property type="evidence" value="ECO:0007669"/>
    <property type="project" value="TreeGrafter"/>
</dbReference>
<dbReference type="Proteomes" id="UP000005954">
    <property type="component" value="Unassembled WGS sequence"/>
</dbReference>
<dbReference type="SUPFAM" id="SSF46785">
    <property type="entry name" value="Winged helix' DNA-binding domain"/>
    <property type="match status" value="1"/>
</dbReference>
<dbReference type="PROSITE" id="PS51077">
    <property type="entry name" value="HTH_ICLR"/>
    <property type="match status" value="1"/>
</dbReference>
<dbReference type="GO" id="GO:0003700">
    <property type="term" value="F:DNA-binding transcription factor activity"/>
    <property type="evidence" value="ECO:0007669"/>
    <property type="project" value="TreeGrafter"/>
</dbReference>
<dbReference type="HOGENOM" id="CLU_062618_5_5_5"/>
<keyword evidence="7" id="KW-1185">Reference proteome</keyword>
<dbReference type="Pfam" id="PF01614">
    <property type="entry name" value="IclR_C"/>
    <property type="match status" value="1"/>
</dbReference>
<comment type="caution">
    <text evidence="6">The sequence shown here is derived from an EMBL/GenBank/DDBJ whole genome shotgun (WGS) entry which is preliminary data.</text>
</comment>
<dbReference type="Gene3D" id="1.10.10.10">
    <property type="entry name" value="Winged helix-like DNA-binding domain superfamily/Winged helix DNA-binding domain"/>
    <property type="match status" value="1"/>
</dbReference>
<gene>
    <name evidence="6" type="ORF">ISM_02970</name>
</gene>
<dbReference type="GO" id="GO:0003677">
    <property type="term" value="F:DNA binding"/>
    <property type="evidence" value="ECO:0007669"/>
    <property type="project" value="UniProtKB-KW"/>
</dbReference>
<feature type="domain" description="IclR-ED" evidence="5">
    <location>
        <begin position="44"/>
        <end position="226"/>
    </location>
</feature>
<dbReference type="PROSITE" id="PS51078">
    <property type="entry name" value="ICLR_ED"/>
    <property type="match status" value="1"/>
</dbReference>
<dbReference type="InterPro" id="IPR014757">
    <property type="entry name" value="Tscrpt_reg_IclR_C"/>
</dbReference>
<sequence length="233" mass="25851">MQFSEVVEATGFVKSSCHRILAVLISEGLAEYDTANRTYRTGTRLHQWARSAWRRIDLQKLAGDEMLRLNDVTGLNAALSILDGNSILYLRTEDHVPIRLAARAGDHAPLHCTAAGKVFLAFAPPARRDELLGQITYDKYTEYTLTSRQQVERDLLLTQARGYGTALREEFLQITGMAAPVRDEKGDVIAAVSLWSLDRDASPEAVIARAGDLLDGVKRISQQIGWAPEEEEA</sequence>
<dbReference type="InterPro" id="IPR050707">
    <property type="entry name" value="HTH_MetabolicPath_Reg"/>
</dbReference>
<evidence type="ECO:0000256" key="3">
    <source>
        <dbReference type="ARBA" id="ARBA00023163"/>
    </source>
</evidence>
<dbReference type="InterPro" id="IPR036390">
    <property type="entry name" value="WH_DNA-bd_sf"/>
</dbReference>
<feature type="domain" description="HTH iclR-type" evidence="4">
    <location>
        <begin position="1"/>
        <end position="43"/>
    </location>
</feature>
<keyword evidence="1" id="KW-0805">Transcription regulation</keyword>
<dbReference type="STRING" id="89187.ISM_02970"/>
<dbReference type="EMBL" id="AALY01000001">
    <property type="protein sequence ID" value="EAP77217.1"/>
    <property type="molecule type" value="Genomic_DNA"/>
</dbReference>
<dbReference type="InterPro" id="IPR005471">
    <property type="entry name" value="Tscrpt_reg_IclR_N"/>
</dbReference>
<organism evidence="6 7">
    <name type="scientific">Roseovarius nubinhibens (strain ATCC BAA-591 / DSM 15170 / ISM)</name>
    <dbReference type="NCBI Taxonomy" id="89187"/>
    <lineage>
        <taxon>Bacteria</taxon>
        <taxon>Pseudomonadati</taxon>
        <taxon>Pseudomonadota</taxon>
        <taxon>Alphaproteobacteria</taxon>
        <taxon>Rhodobacterales</taxon>
        <taxon>Roseobacteraceae</taxon>
        <taxon>Roseovarius</taxon>
    </lineage>
</organism>
<dbReference type="PANTHER" id="PTHR30136:SF24">
    <property type="entry name" value="HTH-TYPE TRANSCRIPTIONAL REPRESSOR ALLR"/>
    <property type="match status" value="1"/>
</dbReference>
<dbReference type="InterPro" id="IPR029016">
    <property type="entry name" value="GAF-like_dom_sf"/>
</dbReference>
<evidence type="ECO:0000313" key="6">
    <source>
        <dbReference type="EMBL" id="EAP77217.1"/>
    </source>
</evidence>
<proteinExistence type="predicted"/>
<evidence type="ECO:0000259" key="4">
    <source>
        <dbReference type="PROSITE" id="PS51077"/>
    </source>
</evidence>
<evidence type="ECO:0000313" key="7">
    <source>
        <dbReference type="Proteomes" id="UP000005954"/>
    </source>
</evidence>
<evidence type="ECO:0000256" key="2">
    <source>
        <dbReference type="ARBA" id="ARBA00023125"/>
    </source>
</evidence>
<dbReference type="InterPro" id="IPR036388">
    <property type="entry name" value="WH-like_DNA-bd_sf"/>
</dbReference>
<dbReference type="Gene3D" id="3.30.450.40">
    <property type="match status" value="1"/>
</dbReference>
<dbReference type="PANTHER" id="PTHR30136">
    <property type="entry name" value="HELIX-TURN-HELIX TRANSCRIPTIONAL REGULATOR, ICLR FAMILY"/>
    <property type="match status" value="1"/>
</dbReference>
<accession>A3SIN6</accession>
<dbReference type="eggNOG" id="COG1414">
    <property type="taxonomic scope" value="Bacteria"/>
</dbReference>